<sequence>MSLNDMYLLGCLVIFAVGIDIIVGNLRASYEDKNNSSSGGKGILKKAIILTVTLAMMFLLYAVTSFAESGHLITAVCTAYATVLAPLGYHEVQSILANVQMTFPDIHIADGINKFFNVKSEIKNKENK</sequence>
<evidence type="ECO:0000313" key="7">
    <source>
        <dbReference type="EMBL" id="AIM63057.1"/>
    </source>
</evidence>
<comment type="similarity">
    <text evidence="5">Belongs to the bacteriophage holin family. Cp-1 holin subfamily.</text>
</comment>
<keyword evidence="2 6" id="KW-0812">Transmembrane</keyword>
<keyword evidence="3 6" id="KW-1133">Transmembrane helix</keyword>
<dbReference type="EMBL" id="CP009223">
    <property type="protein sequence ID" value="AIM63057.1"/>
    <property type="molecule type" value="Genomic_DNA"/>
</dbReference>
<proteinExistence type="inferred from homology"/>
<reference evidence="8" key="2">
    <citation type="submission" date="2014-08" db="EMBL/GenBank/DDBJ databases">
        <title>Complete genome of Weissella ceti strain WS74 isolated from diseased rainbow trout in Brazil.</title>
        <authorList>
            <person name="Figueiredo H.C.P."/>
            <person name="Leal C.A.G."/>
            <person name="Pereira F.L."/>
            <person name="Soares S.C."/>
            <person name="Dorella F.A."/>
            <person name="Carvalho A.F."/>
            <person name="Azevedo V.A.C."/>
        </authorList>
    </citation>
    <scope>NUCLEOTIDE SEQUENCE [LARGE SCALE GENOMIC DNA]</scope>
    <source>
        <strain evidence="8">WS74</strain>
    </source>
</reference>
<keyword evidence="8" id="KW-1185">Reference proteome</keyword>
<comment type="subcellular location">
    <subcellularLocation>
        <location evidence="1">Membrane</location>
        <topology evidence="1">Multi-pass membrane protein</topology>
    </subcellularLocation>
</comment>
<dbReference type="AlphaFoldDB" id="A0A088GLC7"/>
<keyword evidence="4 6" id="KW-0472">Membrane</keyword>
<dbReference type="GO" id="GO:0016020">
    <property type="term" value="C:membrane"/>
    <property type="evidence" value="ECO:0007669"/>
    <property type="project" value="UniProtKB-SubCell"/>
</dbReference>
<dbReference type="PATRIC" id="fig|759620.7.peg.587"/>
<evidence type="ECO:0000256" key="1">
    <source>
        <dbReference type="ARBA" id="ARBA00004141"/>
    </source>
</evidence>
<reference evidence="7 8" key="1">
    <citation type="journal article" date="2014" name="Genome Announc.">
        <title>Complete Genome Sequences of Fish Pathogenic Weissella ceti Strains WS74 and WS105.</title>
        <authorList>
            <person name="Figueiredo H.C."/>
            <person name="Leal C.A."/>
            <person name="Dorella F.A."/>
            <person name="Carvalho A.F."/>
            <person name="Soares S.C."/>
            <person name="Pereira F.L."/>
            <person name="Azevedo V.A."/>
        </authorList>
    </citation>
    <scope>NUCLEOTIDE SEQUENCE [LARGE SCALE GENOMIC DNA]</scope>
    <source>
        <strain evidence="7 8">WS74</strain>
    </source>
</reference>
<feature type="transmembrane region" description="Helical" evidence="6">
    <location>
        <begin position="70"/>
        <end position="89"/>
    </location>
</feature>
<dbReference type="KEGG" id="wct:WS74_0805"/>
<evidence type="ECO:0000256" key="5">
    <source>
        <dbReference type="ARBA" id="ARBA00023600"/>
    </source>
</evidence>
<feature type="transmembrane region" description="Helical" evidence="6">
    <location>
        <begin position="6"/>
        <end position="26"/>
    </location>
</feature>
<evidence type="ECO:0000256" key="3">
    <source>
        <dbReference type="ARBA" id="ARBA00022989"/>
    </source>
</evidence>
<accession>A0A088GLC7</accession>
<name>A0A088GLC7_9LACO</name>
<dbReference type="RefSeq" id="WP_038528252.1">
    <property type="nucleotide sequence ID" value="NZ_CP009224.1"/>
</dbReference>
<dbReference type="Pfam" id="PF05105">
    <property type="entry name" value="Phage_holin_4_1"/>
    <property type="match status" value="1"/>
</dbReference>
<evidence type="ECO:0008006" key="9">
    <source>
        <dbReference type="Google" id="ProtNLM"/>
    </source>
</evidence>
<dbReference type="STRING" id="759620.WS105_0604"/>
<gene>
    <name evidence="7" type="ORF">WS74_0805</name>
</gene>
<organism evidence="7 8">
    <name type="scientific">Weissella ceti</name>
    <dbReference type="NCBI Taxonomy" id="759620"/>
    <lineage>
        <taxon>Bacteria</taxon>
        <taxon>Bacillati</taxon>
        <taxon>Bacillota</taxon>
        <taxon>Bacilli</taxon>
        <taxon>Lactobacillales</taxon>
        <taxon>Lactobacillaceae</taxon>
        <taxon>Weissella</taxon>
    </lineage>
</organism>
<evidence type="ECO:0000256" key="4">
    <source>
        <dbReference type="ARBA" id="ARBA00023136"/>
    </source>
</evidence>
<feature type="transmembrane region" description="Helical" evidence="6">
    <location>
        <begin position="47"/>
        <end position="64"/>
    </location>
</feature>
<dbReference type="Proteomes" id="UP000029079">
    <property type="component" value="Chromosome"/>
</dbReference>
<dbReference type="KEGG" id="wci:WS105_0604"/>
<dbReference type="InterPro" id="IPR006480">
    <property type="entry name" value="Phage_holin_4_1"/>
</dbReference>
<evidence type="ECO:0000256" key="6">
    <source>
        <dbReference type="SAM" id="Phobius"/>
    </source>
</evidence>
<evidence type="ECO:0000256" key="2">
    <source>
        <dbReference type="ARBA" id="ARBA00022692"/>
    </source>
</evidence>
<evidence type="ECO:0000313" key="8">
    <source>
        <dbReference type="Proteomes" id="UP000029079"/>
    </source>
</evidence>
<protein>
    <recommendedName>
        <fullName evidence="9">Holin</fullName>
    </recommendedName>
</protein>